<feature type="compositionally biased region" description="Acidic residues" evidence="1">
    <location>
        <begin position="79"/>
        <end position="96"/>
    </location>
</feature>
<reference evidence="5" key="1">
    <citation type="journal article" date="2019" name="Int. J. Syst. Evol. Microbiol.">
        <title>The Global Catalogue of Microorganisms (GCM) 10K type strain sequencing project: providing services to taxonomists for standard genome sequencing and annotation.</title>
        <authorList>
            <consortium name="The Broad Institute Genomics Platform"/>
            <consortium name="The Broad Institute Genome Sequencing Center for Infectious Disease"/>
            <person name="Wu L."/>
            <person name="Ma J."/>
        </authorList>
    </citation>
    <scope>NUCLEOTIDE SEQUENCE [LARGE SCALE GENOMIC DNA]</scope>
    <source>
        <strain evidence="5">CGMCC 1.12295</strain>
    </source>
</reference>
<evidence type="ECO:0000256" key="2">
    <source>
        <dbReference type="SAM" id="Phobius"/>
    </source>
</evidence>
<dbReference type="RefSeq" id="WP_380771937.1">
    <property type="nucleotide sequence ID" value="NZ_JBHUEO010000004.1"/>
</dbReference>
<feature type="transmembrane region" description="Helical" evidence="2">
    <location>
        <begin position="21"/>
        <end position="45"/>
    </location>
</feature>
<evidence type="ECO:0000313" key="4">
    <source>
        <dbReference type="EMBL" id="MFD1705486.1"/>
    </source>
</evidence>
<organism evidence="4 5">
    <name type="scientific">Siminovitchia sediminis</name>
    <dbReference type="NCBI Taxonomy" id="1274353"/>
    <lineage>
        <taxon>Bacteria</taxon>
        <taxon>Bacillati</taxon>
        <taxon>Bacillota</taxon>
        <taxon>Bacilli</taxon>
        <taxon>Bacillales</taxon>
        <taxon>Bacillaceae</taxon>
        <taxon>Siminovitchia</taxon>
    </lineage>
</organism>
<keyword evidence="2" id="KW-0812">Transmembrane</keyword>
<feature type="compositionally biased region" description="Low complexity" evidence="1">
    <location>
        <begin position="68"/>
        <end position="78"/>
    </location>
</feature>
<protein>
    <submittedName>
        <fullName evidence="4">DUF1510 family protein</fullName>
    </submittedName>
</protein>
<sequence>MPIDFKDEKSRSARRAKRRKTNIILNTLIAIVLVLILLVGGSIFFGGGSETEQAGSPPDNHESDSEQTEQTQEATAEVEPNEEQGNEESTEEDEKSDEIREMDSDEPNVEKVIVNPSWKPIGTEQNGHQSSYNMGTTDWNEKLQAAAYAIGISADNMNDWWVTGGEDPENQAVLTVSEKGSDDTYRVYIEWISGEGWKPVEVKKLIENDKR</sequence>
<evidence type="ECO:0000259" key="3">
    <source>
        <dbReference type="Pfam" id="PF07423"/>
    </source>
</evidence>
<gene>
    <name evidence="4" type="ORF">ACFSCZ_01805</name>
</gene>
<keyword evidence="2" id="KW-1133">Transmembrane helix</keyword>
<dbReference type="InterPro" id="IPR009988">
    <property type="entry name" value="DUF1510"/>
</dbReference>
<feature type="region of interest" description="Disordered" evidence="1">
    <location>
        <begin position="49"/>
        <end position="129"/>
    </location>
</feature>
<keyword evidence="5" id="KW-1185">Reference proteome</keyword>
<name>A0ABW4KEC2_9BACI</name>
<evidence type="ECO:0000256" key="1">
    <source>
        <dbReference type="SAM" id="MobiDB-lite"/>
    </source>
</evidence>
<proteinExistence type="predicted"/>
<evidence type="ECO:0000313" key="5">
    <source>
        <dbReference type="Proteomes" id="UP001597301"/>
    </source>
</evidence>
<comment type="caution">
    <text evidence="4">The sequence shown here is derived from an EMBL/GenBank/DDBJ whole genome shotgun (WGS) entry which is preliminary data.</text>
</comment>
<keyword evidence="2" id="KW-0472">Membrane</keyword>
<dbReference type="Proteomes" id="UP001597301">
    <property type="component" value="Unassembled WGS sequence"/>
</dbReference>
<accession>A0ABW4KEC2</accession>
<feature type="domain" description="DUF1510" evidence="3">
    <location>
        <begin position="113"/>
        <end position="205"/>
    </location>
</feature>
<dbReference type="Pfam" id="PF07423">
    <property type="entry name" value="DUF1510"/>
    <property type="match status" value="1"/>
</dbReference>
<dbReference type="EMBL" id="JBHUEO010000004">
    <property type="protein sequence ID" value="MFD1705486.1"/>
    <property type="molecule type" value="Genomic_DNA"/>
</dbReference>